<dbReference type="AlphaFoldDB" id="A0A7R9KLK7"/>
<dbReference type="Proteomes" id="UP000759131">
    <property type="component" value="Unassembled WGS sequence"/>
</dbReference>
<organism evidence="2">
    <name type="scientific">Medioppia subpectinata</name>
    <dbReference type="NCBI Taxonomy" id="1979941"/>
    <lineage>
        <taxon>Eukaryota</taxon>
        <taxon>Metazoa</taxon>
        <taxon>Ecdysozoa</taxon>
        <taxon>Arthropoda</taxon>
        <taxon>Chelicerata</taxon>
        <taxon>Arachnida</taxon>
        <taxon>Acari</taxon>
        <taxon>Acariformes</taxon>
        <taxon>Sarcoptiformes</taxon>
        <taxon>Oribatida</taxon>
        <taxon>Brachypylina</taxon>
        <taxon>Oppioidea</taxon>
        <taxon>Oppiidae</taxon>
        <taxon>Medioppia</taxon>
    </lineage>
</organism>
<sequence>MGNQTAKDLRPIGVQNANSLQQQLSQQLIQASSNPNINPNVTRIATIAGLKHGNKQRQKFGANIFIEHNEALLQNRPLPEIPDHSSSSAASGVIHSMADESPTLSAGFIPMDCGSGGGSGGGVPPQRWMSKENLLSQTDEPLDPQLFVALYEFHSGGENQLSLRKDEGNKDLQQYLQYNILTVPYISMPQSLVCMSYGMSQSDGIDIQTLKL</sequence>
<reference evidence="2" key="1">
    <citation type="submission" date="2020-11" db="EMBL/GenBank/DDBJ databases">
        <authorList>
            <person name="Tran Van P."/>
        </authorList>
    </citation>
    <scope>NUCLEOTIDE SEQUENCE</scope>
</reference>
<name>A0A7R9KLK7_9ACAR</name>
<feature type="region of interest" description="Disordered" evidence="1">
    <location>
        <begin position="105"/>
        <end position="128"/>
    </location>
</feature>
<feature type="compositionally biased region" description="Gly residues" evidence="1">
    <location>
        <begin position="114"/>
        <end position="123"/>
    </location>
</feature>
<evidence type="ECO:0000313" key="2">
    <source>
        <dbReference type="EMBL" id="CAD7625409.1"/>
    </source>
</evidence>
<protein>
    <submittedName>
        <fullName evidence="2">Uncharacterized protein</fullName>
    </submittedName>
</protein>
<proteinExistence type="predicted"/>
<evidence type="ECO:0000313" key="3">
    <source>
        <dbReference type="Proteomes" id="UP000759131"/>
    </source>
</evidence>
<dbReference type="EMBL" id="OC857613">
    <property type="protein sequence ID" value="CAD7625409.1"/>
    <property type="molecule type" value="Genomic_DNA"/>
</dbReference>
<dbReference type="EMBL" id="CAJPIZ010003038">
    <property type="protein sequence ID" value="CAG2105839.1"/>
    <property type="molecule type" value="Genomic_DNA"/>
</dbReference>
<accession>A0A7R9KLK7</accession>
<evidence type="ECO:0000256" key="1">
    <source>
        <dbReference type="SAM" id="MobiDB-lite"/>
    </source>
</evidence>
<gene>
    <name evidence="2" type="ORF">OSB1V03_LOCUS5843</name>
</gene>
<keyword evidence="3" id="KW-1185">Reference proteome</keyword>
<dbReference type="OrthoDB" id="98077at2759"/>